<reference evidence="1 2" key="1">
    <citation type="submission" date="2015-12" db="EMBL/GenBank/DDBJ databases">
        <title>A stable core within a dynamic pangenome in Sulfolobus acidocaldarius.</title>
        <authorList>
            <person name="Anderson R."/>
            <person name="Kouris A."/>
            <person name="Seward C."/>
            <person name="Campbell K."/>
            <person name="Whitaker R."/>
        </authorList>
    </citation>
    <scope>NUCLEOTIDE SEQUENCE [LARGE SCALE GENOMIC DNA]</scope>
    <source>
        <strain evidence="1 2">NG05B_CO5_07</strain>
    </source>
</reference>
<dbReference type="InterPro" id="IPR014537">
    <property type="entry name" value="UCP027893"/>
</dbReference>
<dbReference type="OrthoDB" id="36493at2157"/>
<dbReference type="PANTHER" id="PTHR37560:SF2">
    <property type="entry name" value="DUF711 DOMAIN-CONTAINING PROTEIN"/>
    <property type="match status" value="1"/>
</dbReference>
<name>A0A0U3GQU6_9CREN</name>
<accession>A0A0U3GQU6</accession>
<dbReference type="RefSeq" id="WP_011278295.1">
    <property type="nucleotide sequence ID" value="NZ_BHWZ01000003.1"/>
</dbReference>
<proteinExistence type="predicted"/>
<dbReference type="PIRSF" id="PIRSF027893">
    <property type="entry name" value="UCP027893"/>
    <property type="match status" value="1"/>
</dbReference>
<dbReference type="PaxDb" id="1435377-SUSAZ_06990"/>
<evidence type="ECO:0000313" key="1">
    <source>
        <dbReference type="EMBL" id="ALU31081.1"/>
    </source>
</evidence>
<sequence length="329" mass="37116">MKIRALTIFASNIDKDKIENYANQLSSINDSLIWSKRIAFPPKSLNEKIIGKIPENKDIIYSIIHLSQKDNLSLIKDILSVNENFYGSILLNNPSYVDNVSKFIYDLEPQLATRVAVLIYDDFLTTPYFPVGSANTLIDSMAISLIYPREFLDGNAQKALSVADEYAKKIATQLKLKYLGIDVSLSPWKEESVAEIIEKRSGKLFSFGNMSTVAEINKEIFEIAWKLKITPIGFSEVMLPVAEDNVLIERVNEGTLTLQGLFLLTSVCVAGIDMVVVKKDYDLIRKILKDSMALQIVKRRPYGVRLIPSTDSGYVYLKDYGRIPEIKTL</sequence>
<dbReference type="Pfam" id="PF05167">
    <property type="entry name" value="DUF711"/>
    <property type="match status" value="1"/>
</dbReference>
<dbReference type="OMA" id="SISPWME"/>
<dbReference type="Gene3D" id="3.20.70.20">
    <property type="match status" value="1"/>
</dbReference>
<dbReference type="EMBL" id="CP013695">
    <property type="protein sequence ID" value="ALU31081.1"/>
    <property type="molecule type" value="Genomic_DNA"/>
</dbReference>
<dbReference type="AlphaFoldDB" id="A0A0U3GQU6"/>
<gene>
    <name evidence="1" type="ORF">ATZ20_02235</name>
</gene>
<evidence type="ECO:0000313" key="2">
    <source>
        <dbReference type="Proteomes" id="UP000060043"/>
    </source>
</evidence>
<dbReference type="SUPFAM" id="SSF51998">
    <property type="entry name" value="PFL-like glycyl radical enzymes"/>
    <property type="match status" value="1"/>
</dbReference>
<protein>
    <submittedName>
        <fullName evidence="1">Uncharacterized protein</fullName>
    </submittedName>
</protein>
<dbReference type="InterPro" id="IPR007841">
    <property type="entry name" value="UPF0210"/>
</dbReference>
<dbReference type="GeneID" id="14551967"/>
<dbReference type="STRING" id="1435377.SUSAZ_06990"/>
<dbReference type="Proteomes" id="UP000060043">
    <property type="component" value="Chromosome"/>
</dbReference>
<organism evidence="1 2">
    <name type="scientific">Sulfolobus acidocaldarius</name>
    <dbReference type="NCBI Taxonomy" id="2285"/>
    <lineage>
        <taxon>Archaea</taxon>
        <taxon>Thermoproteota</taxon>
        <taxon>Thermoprotei</taxon>
        <taxon>Sulfolobales</taxon>
        <taxon>Sulfolobaceae</taxon>
        <taxon>Sulfolobus</taxon>
    </lineage>
</organism>
<dbReference type="PANTHER" id="PTHR37560">
    <property type="entry name" value="UPF0210 PROTEIN SPR0218"/>
    <property type="match status" value="1"/>
</dbReference>